<accession>A0A914ZZZ1</accession>
<dbReference type="AlphaFoldDB" id="A0A914ZZZ1"/>
<dbReference type="WBParaSite" id="PgE030_g003_t01">
    <property type="protein sequence ID" value="PgE030_g003_t01"/>
    <property type="gene ID" value="PgE030_g003"/>
</dbReference>
<keyword evidence="1" id="KW-1185">Reference proteome</keyword>
<name>A0A914ZZZ1_PARUN</name>
<sequence length="89" mass="10102">MRTCIDGQGLCLMIIVEVTRFQSSVRFRRGIENEEAESLSKSRKSKNLQCLLRDLSTDGSSLLQSVTRFLSLPISSEITIVHHQYSTVR</sequence>
<proteinExistence type="predicted"/>
<dbReference type="Proteomes" id="UP000887569">
    <property type="component" value="Unplaced"/>
</dbReference>
<protein>
    <submittedName>
        <fullName evidence="2">Proteasome activator Blm10 mid region domain-containing protein</fullName>
    </submittedName>
</protein>
<evidence type="ECO:0000313" key="2">
    <source>
        <dbReference type="WBParaSite" id="PgE030_g003_t01"/>
    </source>
</evidence>
<reference evidence="2" key="1">
    <citation type="submission" date="2022-11" db="UniProtKB">
        <authorList>
            <consortium name="WormBaseParasite"/>
        </authorList>
    </citation>
    <scope>IDENTIFICATION</scope>
</reference>
<evidence type="ECO:0000313" key="1">
    <source>
        <dbReference type="Proteomes" id="UP000887569"/>
    </source>
</evidence>
<organism evidence="1 2">
    <name type="scientific">Parascaris univalens</name>
    <name type="common">Nematode worm</name>
    <dbReference type="NCBI Taxonomy" id="6257"/>
    <lineage>
        <taxon>Eukaryota</taxon>
        <taxon>Metazoa</taxon>
        <taxon>Ecdysozoa</taxon>
        <taxon>Nematoda</taxon>
        <taxon>Chromadorea</taxon>
        <taxon>Rhabditida</taxon>
        <taxon>Spirurina</taxon>
        <taxon>Ascaridomorpha</taxon>
        <taxon>Ascaridoidea</taxon>
        <taxon>Ascarididae</taxon>
        <taxon>Parascaris</taxon>
    </lineage>
</organism>